<dbReference type="EMBL" id="JACTNZ010000011">
    <property type="protein sequence ID" value="KAG5523669.1"/>
    <property type="molecule type" value="Genomic_DNA"/>
</dbReference>
<feature type="region of interest" description="Disordered" evidence="1">
    <location>
        <begin position="60"/>
        <end position="95"/>
    </location>
</feature>
<comment type="caution">
    <text evidence="2">The sequence shown here is derived from an EMBL/GenBank/DDBJ whole genome shotgun (WGS) entry which is preliminary data.</text>
</comment>
<keyword evidence="3" id="KW-1185">Reference proteome</keyword>
<sequence>MHHRDCAIANGYPSAGAHHQGDELTSQQGGIPRKEHQCIMEEEGAFWSFFRALPMGRVSTSNQGQKARNCPRGLDSNVPWHPASGGHSFPKGGRPPPPIVANLAFALVAGRNMIMSENEHWPFF</sequence>
<accession>A0AAV6IAE8</accession>
<reference evidence="2" key="1">
    <citation type="submission" date="2020-08" db="EMBL/GenBank/DDBJ databases">
        <title>Plant Genome Project.</title>
        <authorList>
            <person name="Zhang R.-G."/>
        </authorList>
    </citation>
    <scope>NUCLEOTIDE SEQUENCE</scope>
    <source>
        <strain evidence="2">WSP0</strain>
        <tissue evidence="2">Leaf</tissue>
    </source>
</reference>
<organism evidence="2 3">
    <name type="scientific">Rhododendron griersonianum</name>
    <dbReference type="NCBI Taxonomy" id="479676"/>
    <lineage>
        <taxon>Eukaryota</taxon>
        <taxon>Viridiplantae</taxon>
        <taxon>Streptophyta</taxon>
        <taxon>Embryophyta</taxon>
        <taxon>Tracheophyta</taxon>
        <taxon>Spermatophyta</taxon>
        <taxon>Magnoliopsida</taxon>
        <taxon>eudicotyledons</taxon>
        <taxon>Gunneridae</taxon>
        <taxon>Pentapetalae</taxon>
        <taxon>asterids</taxon>
        <taxon>Ericales</taxon>
        <taxon>Ericaceae</taxon>
        <taxon>Ericoideae</taxon>
        <taxon>Rhodoreae</taxon>
        <taxon>Rhododendron</taxon>
    </lineage>
</organism>
<feature type="region of interest" description="Disordered" evidence="1">
    <location>
        <begin position="9"/>
        <end position="34"/>
    </location>
</feature>
<evidence type="ECO:0000256" key="1">
    <source>
        <dbReference type="SAM" id="MobiDB-lite"/>
    </source>
</evidence>
<dbReference type="Proteomes" id="UP000823749">
    <property type="component" value="Chromosome 11"/>
</dbReference>
<name>A0AAV6IAE8_9ERIC</name>
<evidence type="ECO:0000313" key="2">
    <source>
        <dbReference type="EMBL" id="KAG5523669.1"/>
    </source>
</evidence>
<gene>
    <name evidence="2" type="ORF">RHGRI_030600</name>
</gene>
<evidence type="ECO:0000313" key="3">
    <source>
        <dbReference type="Proteomes" id="UP000823749"/>
    </source>
</evidence>
<protein>
    <submittedName>
        <fullName evidence="2">Uncharacterized protein</fullName>
    </submittedName>
</protein>
<dbReference type="AlphaFoldDB" id="A0AAV6IAE8"/>
<proteinExistence type="predicted"/>